<sequence>MQRKMRRTHQAHNNKNNLTSSNKSLISSILLVLLETSSHNSCFLEHQQHRYTEQHQTHIQEIKRTSIWDKRVKDKSSIMKYKKGRMVEVLTKDNFCHHSWRCAKILSKNSHNYTVTYDIYPGFTNKEDIEQISMESIRPYPPLLKIPESWVPGDVVEVFHNLSWKMAIVLKAFNWDQFVVRLVGSSHELKVTKSELRVPQSFQNGEWIVIDKFKTLINLNSCKDKVLKYKEDVMSNDSVMSSSDSCSINSYNGSDCFEDIEWRDSDAESVCEMEYDDDDDDDDGCVSLEDEIHRLELNAYRCTMEALHASGPLTWEKETMGQSTGLNIFSSESRDHMTYAELYLRIHIMFVTWDKAKTKQIVLCY</sequence>
<evidence type="ECO:0000313" key="3">
    <source>
        <dbReference type="EMBL" id="CAI9293341.1"/>
    </source>
</evidence>
<gene>
    <name evidence="3" type="ORF">LSALG_LOCUS32363</name>
</gene>
<accession>A0AA35ZJL4</accession>
<dbReference type="EMBL" id="OX465083">
    <property type="protein sequence ID" value="CAI9293341.1"/>
    <property type="molecule type" value="Genomic_DNA"/>
</dbReference>
<dbReference type="SMART" id="SM00743">
    <property type="entry name" value="Agenet"/>
    <property type="match status" value="2"/>
</dbReference>
<dbReference type="Pfam" id="PF05641">
    <property type="entry name" value="Agenet"/>
    <property type="match status" value="1"/>
</dbReference>
<feature type="domain" description="Agenet" evidence="2">
    <location>
        <begin position="79"/>
        <end position="145"/>
    </location>
</feature>
<dbReference type="AlphaFoldDB" id="A0AA35ZJL4"/>
<dbReference type="Proteomes" id="UP001177003">
    <property type="component" value="Chromosome 7"/>
</dbReference>
<organism evidence="3 4">
    <name type="scientific">Lactuca saligna</name>
    <name type="common">Willowleaf lettuce</name>
    <dbReference type="NCBI Taxonomy" id="75948"/>
    <lineage>
        <taxon>Eukaryota</taxon>
        <taxon>Viridiplantae</taxon>
        <taxon>Streptophyta</taxon>
        <taxon>Embryophyta</taxon>
        <taxon>Tracheophyta</taxon>
        <taxon>Spermatophyta</taxon>
        <taxon>Magnoliopsida</taxon>
        <taxon>eudicotyledons</taxon>
        <taxon>Gunneridae</taxon>
        <taxon>Pentapetalae</taxon>
        <taxon>asterids</taxon>
        <taxon>campanulids</taxon>
        <taxon>Asterales</taxon>
        <taxon>Asteraceae</taxon>
        <taxon>Cichorioideae</taxon>
        <taxon>Cichorieae</taxon>
        <taxon>Lactucinae</taxon>
        <taxon>Lactuca</taxon>
    </lineage>
</organism>
<feature type="compositionally biased region" description="Basic residues" evidence="1">
    <location>
        <begin position="1"/>
        <end position="12"/>
    </location>
</feature>
<evidence type="ECO:0000259" key="2">
    <source>
        <dbReference type="SMART" id="SM00743"/>
    </source>
</evidence>
<name>A0AA35ZJL4_LACSI</name>
<proteinExistence type="predicted"/>
<evidence type="ECO:0000313" key="4">
    <source>
        <dbReference type="Proteomes" id="UP001177003"/>
    </source>
</evidence>
<dbReference type="Gene3D" id="1.10.1240.40">
    <property type="entry name" value="ENT domain"/>
    <property type="match status" value="1"/>
</dbReference>
<dbReference type="InterPro" id="IPR036142">
    <property type="entry name" value="ENT_dom-like_sf"/>
</dbReference>
<reference evidence="3" key="1">
    <citation type="submission" date="2023-04" db="EMBL/GenBank/DDBJ databases">
        <authorList>
            <person name="Vijverberg K."/>
            <person name="Xiong W."/>
            <person name="Schranz E."/>
        </authorList>
    </citation>
    <scope>NUCLEOTIDE SEQUENCE</scope>
</reference>
<dbReference type="InterPro" id="IPR014002">
    <property type="entry name" value="Agenet_dom_plant"/>
</dbReference>
<keyword evidence="4" id="KW-1185">Reference proteome</keyword>
<dbReference type="SUPFAM" id="SSF158639">
    <property type="entry name" value="ENT-like"/>
    <property type="match status" value="1"/>
</dbReference>
<feature type="domain" description="Agenet" evidence="2">
    <location>
        <begin position="148"/>
        <end position="204"/>
    </location>
</feature>
<evidence type="ECO:0000256" key="1">
    <source>
        <dbReference type="SAM" id="MobiDB-lite"/>
    </source>
</evidence>
<feature type="region of interest" description="Disordered" evidence="1">
    <location>
        <begin position="1"/>
        <end position="20"/>
    </location>
</feature>
<protein>
    <recommendedName>
        <fullName evidence="2">Agenet domain-containing protein</fullName>
    </recommendedName>
</protein>
<dbReference type="PANTHER" id="PTHR31917">
    <property type="entry name" value="AGENET DOMAIN-CONTAINING PROTEIN-RELATED"/>
    <property type="match status" value="1"/>
</dbReference>
<dbReference type="InterPro" id="IPR008395">
    <property type="entry name" value="Agenet-like_dom"/>
</dbReference>
<dbReference type="PANTHER" id="PTHR31917:SF68">
    <property type="entry name" value="PLANT TUDOR-LIKE RNA-BINDING PROTEIN-RELATED"/>
    <property type="match status" value="1"/>
</dbReference>